<sequence length="408" mass="43136">MPVSMIGRGRKNPFGYVDRQITRTNVTRTYILRDIDTSSTGVSTDIGSPYGSSSGVQLYSLTTILSGEPGGITRLQLRRINNTQENGSTYLTYEVRVTIDPRSRQTSMTLGSTISPETGYAGFYFSDLGIGTGGGIAIAGNGNIVGTSARDALIGGDSNDTIDGRGGADYMRGGRGNDTYIVRDSNTQIDETPQTGIETVVSYVDWDLSRKVIALPKFNGETTNRFQVETNVETGLDHLTLTGNAAINGTGNNLSNVIKGNNANNTLSGQAGNDTLIGGGGNDSLFGGDGNDELNGFGTVASTVSQFDTLNGGAGNDVFVLGGTWGVSYVEPGDGYAVISDWTATQDRIKVKNVPGGTYSLEFKSVSGIGSALLDTEIYFTDSRGFKDRIGIIQDSINVNIARDFVFV</sequence>
<accession>A0A9E9CAL2</accession>
<dbReference type="Gene3D" id="2.150.10.10">
    <property type="entry name" value="Serralysin-like metalloprotease, C-terminal"/>
    <property type="match status" value="2"/>
</dbReference>
<protein>
    <submittedName>
        <fullName evidence="1">Calcium-binding protein</fullName>
    </submittedName>
</protein>
<proteinExistence type="predicted"/>
<dbReference type="InterPro" id="IPR018511">
    <property type="entry name" value="Hemolysin-typ_Ca-bd_CS"/>
</dbReference>
<dbReference type="RefSeq" id="WP_268611080.1">
    <property type="nucleotide sequence ID" value="NZ_CP113797.1"/>
</dbReference>
<dbReference type="InterPro" id="IPR011049">
    <property type="entry name" value="Serralysin-like_metalloprot_C"/>
</dbReference>
<dbReference type="GO" id="GO:0005509">
    <property type="term" value="F:calcium ion binding"/>
    <property type="evidence" value="ECO:0007669"/>
    <property type="project" value="InterPro"/>
</dbReference>
<name>A0A9E9CAL2_9CYAN</name>
<dbReference type="AlphaFoldDB" id="A0A9E9CAL2"/>
<dbReference type="Pfam" id="PF00353">
    <property type="entry name" value="HemolysinCabind"/>
    <property type="match status" value="3"/>
</dbReference>
<dbReference type="PRINTS" id="PR00313">
    <property type="entry name" value="CABNDNGRPT"/>
</dbReference>
<dbReference type="PROSITE" id="PS00330">
    <property type="entry name" value="HEMOLYSIN_CALCIUM"/>
    <property type="match status" value="1"/>
</dbReference>
<organism evidence="1 2">
    <name type="scientific">Thermocoleostomius sinensis A174</name>
    <dbReference type="NCBI Taxonomy" id="2016057"/>
    <lineage>
        <taxon>Bacteria</taxon>
        <taxon>Bacillati</taxon>
        <taxon>Cyanobacteriota</taxon>
        <taxon>Cyanophyceae</taxon>
        <taxon>Oculatellales</taxon>
        <taxon>Oculatellaceae</taxon>
        <taxon>Thermocoleostomius</taxon>
    </lineage>
</organism>
<dbReference type="KEGG" id="tsin:OXH18_03760"/>
<keyword evidence="2" id="KW-1185">Reference proteome</keyword>
<gene>
    <name evidence="1" type="ORF">OXH18_03760</name>
</gene>
<evidence type="ECO:0000313" key="2">
    <source>
        <dbReference type="Proteomes" id="UP001163152"/>
    </source>
</evidence>
<dbReference type="Proteomes" id="UP001163152">
    <property type="component" value="Chromosome"/>
</dbReference>
<dbReference type="EMBL" id="CP113797">
    <property type="protein sequence ID" value="WAL61127.1"/>
    <property type="molecule type" value="Genomic_DNA"/>
</dbReference>
<dbReference type="InterPro" id="IPR001343">
    <property type="entry name" value="Hemolysn_Ca-bd"/>
</dbReference>
<evidence type="ECO:0000313" key="1">
    <source>
        <dbReference type="EMBL" id="WAL61127.1"/>
    </source>
</evidence>
<reference evidence="1" key="1">
    <citation type="submission" date="2022-12" db="EMBL/GenBank/DDBJ databases">
        <title>Polyphasic identification of a Novel Hot-Spring Cyanobacterium Ocullathermofonsia sinensis gen nov. sp. nov. and Genomic Insights on its Adaptations to the Thermal Habitat.</title>
        <authorList>
            <person name="Daroch M."/>
            <person name="Tang J."/>
            <person name="Jiang Y."/>
        </authorList>
    </citation>
    <scope>NUCLEOTIDE SEQUENCE</scope>
    <source>
        <strain evidence="1">PKUAC-SCTA174</strain>
    </source>
</reference>
<dbReference type="SUPFAM" id="SSF51120">
    <property type="entry name" value="beta-Roll"/>
    <property type="match status" value="2"/>
</dbReference>